<feature type="compositionally biased region" description="Polar residues" evidence="1">
    <location>
        <begin position="127"/>
        <end position="136"/>
    </location>
</feature>
<sequence>MPLLKSMPPFPPRALEGRTGGLSQDASIPSEDKPHPQDSLPIECQEPGRGLSDAAAIRVYILMPLFSPAGVAVPFPARTARAPPSPRSVPALPRCPNSHIAGVSPLQAARSTRSPHPRSWRELPQPLTRTRQPARK</sequence>
<reference evidence="2 3" key="1">
    <citation type="journal article" date="2012" name="Science">
        <title>The Paleozoic origin of enzymatic lignin decomposition reconstructed from 31 fungal genomes.</title>
        <authorList>
            <person name="Floudas D."/>
            <person name="Binder M."/>
            <person name="Riley R."/>
            <person name="Barry K."/>
            <person name="Blanchette R.A."/>
            <person name="Henrissat B."/>
            <person name="Martinez A.T."/>
            <person name="Otillar R."/>
            <person name="Spatafora J.W."/>
            <person name="Yadav J.S."/>
            <person name="Aerts A."/>
            <person name="Benoit I."/>
            <person name="Boyd A."/>
            <person name="Carlson A."/>
            <person name="Copeland A."/>
            <person name="Coutinho P.M."/>
            <person name="de Vries R.P."/>
            <person name="Ferreira P."/>
            <person name="Findley K."/>
            <person name="Foster B."/>
            <person name="Gaskell J."/>
            <person name="Glotzer D."/>
            <person name="Gorecki P."/>
            <person name="Heitman J."/>
            <person name="Hesse C."/>
            <person name="Hori C."/>
            <person name="Igarashi K."/>
            <person name="Jurgens J.A."/>
            <person name="Kallen N."/>
            <person name="Kersten P."/>
            <person name="Kohler A."/>
            <person name="Kuees U."/>
            <person name="Kumar T.K.A."/>
            <person name="Kuo A."/>
            <person name="LaButti K."/>
            <person name="Larrondo L.F."/>
            <person name="Lindquist E."/>
            <person name="Ling A."/>
            <person name="Lombard V."/>
            <person name="Lucas S."/>
            <person name="Lundell T."/>
            <person name="Martin R."/>
            <person name="McLaughlin D.J."/>
            <person name="Morgenstern I."/>
            <person name="Morin E."/>
            <person name="Murat C."/>
            <person name="Nagy L.G."/>
            <person name="Nolan M."/>
            <person name="Ohm R.A."/>
            <person name="Patyshakuliyeva A."/>
            <person name="Rokas A."/>
            <person name="Ruiz-Duenas F.J."/>
            <person name="Sabat G."/>
            <person name="Salamov A."/>
            <person name="Samejima M."/>
            <person name="Schmutz J."/>
            <person name="Slot J.C."/>
            <person name="St John F."/>
            <person name="Stenlid J."/>
            <person name="Sun H."/>
            <person name="Sun S."/>
            <person name="Syed K."/>
            <person name="Tsang A."/>
            <person name="Wiebenga A."/>
            <person name="Young D."/>
            <person name="Pisabarro A."/>
            <person name="Eastwood D.C."/>
            <person name="Martin F."/>
            <person name="Cullen D."/>
            <person name="Grigoriev I.V."/>
            <person name="Hibbett D.S."/>
        </authorList>
    </citation>
    <scope>NUCLEOTIDE SEQUENCE [LARGE SCALE GENOMIC DNA]</scope>
    <source>
        <strain evidence="2 3">MD-104</strain>
    </source>
</reference>
<dbReference type="EMBL" id="KB467843">
    <property type="protein sequence ID" value="PCH34957.1"/>
    <property type="molecule type" value="Genomic_DNA"/>
</dbReference>
<organism evidence="2 3">
    <name type="scientific">Wolfiporia cocos (strain MD-104)</name>
    <name type="common">Brown rot fungus</name>
    <dbReference type="NCBI Taxonomy" id="742152"/>
    <lineage>
        <taxon>Eukaryota</taxon>
        <taxon>Fungi</taxon>
        <taxon>Dikarya</taxon>
        <taxon>Basidiomycota</taxon>
        <taxon>Agaricomycotina</taxon>
        <taxon>Agaricomycetes</taxon>
        <taxon>Polyporales</taxon>
        <taxon>Phaeolaceae</taxon>
        <taxon>Wolfiporia</taxon>
    </lineage>
</organism>
<accession>A0A2H3JG27</accession>
<evidence type="ECO:0000256" key="1">
    <source>
        <dbReference type="SAM" id="MobiDB-lite"/>
    </source>
</evidence>
<proteinExistence type="predicted"/>
<dbReference type="AlphaFoldDB" id="A0A2H3JG27"/>
<gene>
    <name evidence="2" type="ORF">WOLCODRAFT_155604</name>
</gene>
<dbReference type="Proteomes" id="UP000218811">
    <property type="component" value="Unassembled WGS sequence"/>
</dbReference>
<feature type="compositionally biased region" description="Low complexity" evidence="1">
    <location>
        <begin position="78"/>
        <end position="94"/>
    </location>
</feature>
<feature type="region of interest" description="Disordered" evidence="1">
    <location>
        <begin position="78"/>
        <end position="136"/>
    </location>
</feature>
<evidence type="ECO:0000313" key="3">
    <source>
        <dbReference type="Proteomes" id="UP000218811"/>
    </source>
</evidence>
<keyword evidence="3" id="KW-1185">Reference proteome</keyword>
<name>A0A2H3JG27_WOLCO</name>
<evidence type="ECO:0000313" key="2">
    <source>
        <dbReference type="EMBL" id="PCH34957.1"/>
    </source>
</evidence>
<feature type="region of interest" description="Disordered" evidence="1">
    <location>
        <begin position="1"/>
        <end position="47"/>
    </location>
</feature>
<protein>
    <submittedName>
        <fullName evidence="2">Uncharacterized protein</fullName>
    </submittedName>
</protein>